<name>A0A0S2W5N8_9FIRM</name>
<reference evidence="2 3" key="1">
    <citation type="journal article" date="2015" name="Nat. Commun.">
        <title>Production of butyrate from lysine and the Amadori product fructoselysine by a human gut commensal.</title>
        <authorList>
            <person name="Bui T.P."/>
            <person name="Ritari J."/>
            <person name="Boeren S."/>
            <person name="de Waard P."/>
            <person name="Plugge C.M."/>
            <person name="de Vos W.M."/>
        </authorList>
    </citation>
    <scope>NUCLEOTIDE SEQUENCE [LARGE SCALE GENOMIC DNA]</scope>
    <source>
        <strain evidence="2 3">AF211</strain>
    </source>
</reference>
<accession>A0A0S2W5N8</accession>
<dbReference type="EMBL" id="CP011307">
    <property type="protein sequence ID" value="ALP94619.1"/>
    <property type="molecule type" value="Genomic_DNA"/>
</dbReference>
<protein>
    <submittedName>
        <fullName evidence="2">Phage tail fiber protein</fullName>
    </submittedName>
</protein>
<evidence type="ECO:0000313" key="3">
    <source>
        <dbReference type="Proteomes" id="UP000064844"/>
    </source>
</evidence>
<dbReference type="AlphaFoldDB" id="A0A0S2W5N8"/>
<dbReference type="PATRIC" id="fig|1297617.4.peg.2296"/>
<dbReference type="KEGG" id="ibu:IB211_02228c"/>
<dbReference type="RefSeq" id="WP_058118050.1">
    <property type="nucleotide sequence ID" value="NZ_CP011307.1"/>
</dbReference>
<proteinExistence type="predicted"/>
<feature type="region of interest" description="Disordered" evidence="1">
    <location>
        <begin position="186"/>
        <end position="285"/>
    </location>
</feature>
<sequence length="457" mass="47343">MIELKNWWVSLDLGDRVIGYESDHLHRRLEIAADLDAGWAVKLDMALGKAKNVVDLERTGDVLWVDLTRDILAADGLYRCQLRGLKGDTVAHSNQFELLVSGSINAVEAFPSVEPSELAQMEARVTQAKAAAVAAADRAEAAAVHPPKLSGDQTWMVWDLESGAYQDTGVYSGGAAPNIGPDGNWVVGGVDTGVSATGPRGEQGPIGPAGPQGEKGDPGEQGPAGPKGDTGEQGPQGPKGDTGAQGLQGPKGDQGEPGIQGPQGPKGDTGDTGPQGPAGADGVGLPTVTAEDNGMYAGVVDGAWDKVSAPGGGGEWTELLRNDGIVLDSAGVGSVQLTLTHQLSTYKEMMCAVECPANTKQYQPSSITVDGIQVAFYPGVVPANTMKQYLFHVTLFGDGSFAEYLSTATTDILFGAFLGATTGGTRYGKIGVPTGQLRMDFNAADITGTVKVRILAR</sequence>
<organism evidence="2 3">
    <name type="scientific">Intestinimonas butyriciproducens</name>
    <dbReference type="NCBI Taxonomy" id="1297617"/>
    <lineage>
        <taxon>Bacteria</taxon>
        <taxon>Bacillati</taxon>
        <taxon>Bacillota</taxon>
        <taxon>Clostridia</taxon>
        <taxon>Eubacteriales</taxon>
        <taxon>Intestinimonas</taxon>
    </lineage>
</organism>
<reference evidence="3" key="2">
    <citation type="submission" date="2015-04" db="EMBL/GenBank/DDBJ databases">
        <title>A butyrogenic pathway from the amino acid lysine in a human gut commensal.</title>
        <authorList>
            <person name="de Vos W.M."/>
            <person name="Bui N.T.P."/>
            <person name="Plugge C.M."/>
            <person name="Ritari J."/>
        </authorList>
    </citation>
    <scope>NUCLEOTIDE SEQUENCE [LARGE SCALE GENOMIC DNA]</scope>
    <source>
        <strain evidence="3">AF211</strain>
    </source>
</reference>
<keyword evidence="3" id="KW-1185">Reference proteome</keyword>
<evidence type="ECO:0000313" key="2">
    <source>
        <dbReference type="EMBL" id="ALP94619.1"/>
    </source>
</evidence>
<dbReference type="eggNOG" id="COG3266">
    <property type="taxonomic scope" value="Bacteria"/>
</dbReference>
<dbReference type="PANTHER" id="PTHR24637">
    <property type="entry name" value="COLLAGEN"/>
    <property type="match status" value="1"/>
</dbReference>
<dbReference type="Proteomes" id="UP000064844">
    <property type="component" value="Chromosome"/>
</dbReference>
<dbReference type="InterPro" id="IPR008160">
    <property type="entry name" value="Collagen"/>
</dbReference>
<feature type="compositionally biased region" description="Low complexity" evidence="1">
    <location>
        <begin position="256"/>
        <end position="266"/>
    </location>
</feature>
<dbReference type="STRING" id="1297617.IB211_02228c"/>
<gene>
    <name evidence="2" type="ORF">IB211_02228c</name>
</gene>
<dbReference type="Gene3D" id="1.20.5.320">
    <property type="entry name" value="6-Phosphogluconate Dehydrogenase, domain 3"/>
    <property type="match status" value="1"/>
</dbReference>
<dbReference type="PANTHER" id="PTHR24637:SF421">
    <property type="entry name" value="CUTICLE COLLAGEN DPY-2"/>
    <property type="match status" value="1"/>
</dbReference>
<dbReference type="Pfam" id="PF01391">
    <property type="entry name" value="Collagen"/>
    <property type="match status" value="1"/>
</dbReference>
<evidence type="ECO:0000256" key="1">
    <source>
        <dbReference type="SAM" id="MobiDB-lite"/>
    </source>
</evidence>